<protein>
    <submittedName>
        <fullName evidence="1">Uncharacterized protein</fullName>
    </submittedName>
</protein>
<comment type="caution">
    <text evidence="1">The sequence shown here is derived from an EMBL/GenBank/DDBJ whole genome shotgun (WGS) entry which is preliminary data.</text>
</comment>
<dbReference type="EMBL" id="CAJMXA010000025">
    <property type="protein sequence ID" value="CAE6411807.1"/>
    <property type="molecule type" value="Genomic_DNA"/>
</dbReference>
<gene>
    <name evidence="1" type="ORF">RDB_LOCUS1636</name>
</gene>
<evidence type="ECO:0000313" key="1">
    <source>
        <dbReference type="EMBL" id="CAE6411807.1"/>
    </source>
</evidence>
<proteinExistence type="predicted"/>
<name>A0A8H3AAZ0_9AGAM</name>
<organism evidence="1 2">
    <name type="scientific">Rhizoctonia solani</name>
    <dbReference type="NCBI Taxonomy" id="456999"/>
    <lineage>
        <taxon>Eukaryota</taxon>
        <taxon>Fungi</taxon>
        <taxon>Dikarya</taxon>
        <taxon>Basidiomycota</taxon>
        <taxon>Agaricomycotina</taxon>
        <taxon>Agaricomycetes</taxon>
        <taxon>Cantharellales</taxon>
        <taxon>Ceratobasidiaceae</taxon>
        <taxon>Rhizoctonia</taxon>
    </lineage>
</organism>
<accession>A0A8H3AAZ0</accession>
<dbReference type="Proteomes" id="UP000663853">
    <property type="component" value="Unassembled WGS sequence"/>
</dbReference>
<dbReference type="AlphaFoldDB" id="A0A8H3AAZ0"/>
<evidence type="ECO:0000313" key="2">
    <source>
        <dbReference type="Proteomes" id="UP000663853"/>
    </source>
</evidence>
<reference evidence="1" key="1">
    <citation type="submission" date="2021-01" db="EMBL/GenBank/DDBJ databases">
        <authorList>
            <person name="Kaushik A."/>
        </authorList>
    </citation>
    <scope>NUCLEOTIDE SEQUENCE</scope>
    <source>
        <strain evidence="1">AG6-10EEA</strain>
    </source>
</reference>
<sequence>MESNSTSTERSLSKKDVSKHTYLAITPDPGYELYHRLGRPDDVTSEYRQFWYIKIGDDEARHAYLTHNPDVWVSANEQFISDEKIITESERRERMIKNGKALERAFLKHESRSTSRNEWYMIYPDVSYNSYYRPASEIWLAERLRLLVKNFSKYSPEQIETLFDEILNWCVIKPRPVRKRHAGPGIAYMPNMQKVLF</sequence>